<organism evidence="2 3">
    <name type="scientific">Halorubrum alkaliphilum</name>
    <dbReference type="NCBI Taxonomy" id="261290"/>
    <lineage>
        <taxon>Archaea</taxon>
        <taxon>Methanobacteriati</taxon>
        <taxon>Methanobacteriota</taxon>
        <taxon>Stenosarchaea group</taxon>
        <taxon>Halobacteria</taxon>
        <taxon>Halobacteriales</taxon>
        <taxon>Haloferacaceae</taxon>
        <taxon>Halorubrum</taxon>
    </lineage>
</organism>
<sequence>MSRSSDEWFVAADRAAVEPIAALVAVLAVGAALGLYVGVLDDVRSDATEGPEEASVVVDRIERDVTLGGVARPSRLSDLGETRTPATVELVSDGETWRVGLGAVGETGAIRPDRRSSAVTERRVTVRVAPGRNTPGTLRVVFHG</sequence>
<evidence type="ECO:0000313" key="2">
    <source>
        <dbReference type="EMBL" id="MBP1923135.1"/>
    </source>
</evidence>
<evidence type="ECO:0000256" key="1">
    <source>
        <dbReference type="SAM" id="Phobius"/>
    </source>
</evidence>
<dbReference type="OrthoDB" id="331046at2157"/>
<dbReference type="Pfam" id="PF23956">
    <property type="entry name" value="DUF7285"/>
    <property type="match status" value="1"/>
</dbReference>
<evidence type="ECO:0000313" key="3">
    <source>
        <dbReference type="Proteomes" id="UP000823588"/>
    </source>
</evidence>
<keyword evidence="1" id="KW-0812">Transmembrane</keyword>
<dbReference type="Proteomes" id="UP000823588">
    <property type="component" value="Unassembled WGS sequence"/>
</dbReference>
<gene>
    <name evidence="2" type="ORF">J2751_002173</name>
</gene>
<dbReference type="RefSeq" id="WP_209485890.1">
    <property type="nucleotide sequence ID" value="NZ_JAGGKQ010000016.1"/>
</dbReference>
<keyword evidence="1" id="KW-1133">Transmembrane helix</keyword>
<accession>A0A8T4GJF0</accession>
<name>A0A8T4GJF0_9EURY</name>
<keyword evidence="3" id="KW-1185">Reference proteome</keyword>
<dbReference type="EMBL" id="JAGGKQ010000016">
    <property type="protein sequence ID" value="MBP1923135.1"/>
    <property type="molecule type" value="Genomic_DNA"/>
</dbReference>
<feature type="transmembrane region" description="Helical" evidence="1">
    <location>
        <begin position="20"/>
        <end position="39"/>
    </location>
</feature>
<proteinExistence type="predicted"/>
<protein>
    <submittedName>
        <fullName evidence="2">Uncharacterized protein</fullName>
    </submittedName>
</protein>
<reference evidence="2" key="1">
    <citation type="submission" date="2021-03" db="EMBL/GenBank/DDBJ databases">
        <title>Genomic Encyclopedia of Type Strains, Phase IV (KMG-IV): sequencing the most valuable type-strain genomes for metagenomic binning, comparative biology and taxonomic classification.</title>
        <authorList>
            <person name="Goeker M."/>
        </authorList>
    </citation>
    <scope>NUCLEOTIDE SEQUENCE</scope>
    <source>
        <strain evidence="2">DSM 23564</strain>
    </source>
</reference>
<dbReference type="InterPro" id="IPR055709">
    <property type="entry name" value="DUF7285"/>
</dbReference>
<keyword evidence="1" id="KW-0472">Membrane</keyword>
<dbReference type="AlphaFoldDB" id="A0A8T4GJF0"/>
<comment type="caution">
    <text evidence="2">The sequence shown here is derived from an EMBL/GenBank/DDBJ whole genome shotgun (WGS) entry which is preliminary data.</text>
</comment>